<keyword evidence="7" id="KW-0479">Metal-binding</keyword>
<dbReference type="Gene3D" id="3.40.449.10">
    <property type="entry name" value="Phosphoenolpyruvate Carboxykinase, domain 1"/>
    <property type="match status" value="1"/>
</dbReference>
<keyword evidence="16" id="KW-1185">Reference proteome</keyword>
<dbReference type="GO" id="GO:0016301">
    <property type="term" value="F:kinase activity"/>
    <property type="evidence" value="ECO:0007669"/>
    <property type="project" value="UniProtKB-KW"/>
</dbReference>
<dbReference type="GO" id="GO:0006107">
    <property type="term" value="P:oxaloacetate metabolic process"/>
    <property type="evidence" value="ECO:0007669"/>
    <property type="project" value="TreeGrafter"/>
</dbReference>
<dbReference type="InterPro" id="IPR035078">
    <property type="entry name" value="PEP_carboxykinase_GTP_N"/>
</dbReference>
<protein>
    <recommendedName>
        <fullName evidence="5">phosphoenolpyruvate carboxykinase (GTP)</fullName>
        <ecNumber evidence="5">4.1.1.32</ecNumber>
    </recommendedName>
</protein>
<dbReference type="PANTHER" id="PTHR11561">
    <property type="entry name" value="PHOSPHOENOLPYRUVATE CARBOXYKINASE"/>
    <property type="match status" value="1"/>
</dbReference>
<reference evidence="15 16" key="1">
    <citation type="submission" date="2018-10" db="EMBL/GenBank/DDBJ databases">
        <authorList>
            <consortium name="IHU Genomes"/>
        </authorList>
    </citation>
    <scope>NUCLEOTIDE SEQUENCE [LARGE SCALE GENOMIC DNA]</scope>
    <source>
        <strain evidence="15 16">A1</strain>
    </source>
</reference>
<dbReference type="GO" id="GO:0005525">
    <property type="term" value="F:GTP binding"/>
    <property type="evidence" value="ECO:0007669"/>
    <property type="project" value="UniProtKB-KW"/>
</dbReference>
<keyword evidence="15" id="KW-0418">Kinase</keyword>
<dbReference type="PANTHER" id="PTHR11561:SF0">
    <property type="entry name" value="PHOSPHOENOLPYRUVATE CARBOXYKINASE [GTP]-RELATED"/>
    <property type="match status" value="1"/>
</dbReference>
<keyword evidence="11" id="KW-0464">Manganese</keyword>
<evidence type="ECO:0000259" key="13">
    <source>
        <dbReference type="Pfam" id="PF00821"/>
    </source>
</evidence>
<keyword evidence="12" id="KW-0456">Lyase</keyword>
<organism evidence="15 16">
    <name type="scientific">Yasminevirus sp. GU-2018</name>
    <dbReference type="NCBI Taxonomy" id="2420051"/>
    <lineage>
        <taxon>Viruses</taxon>
        <taxon>Varidnaviria</taxon>
        <taxon>Bamfordvirae</taxon>
        <taxon>Nucleocytoviricota</taxon>
        <taxon>Megaviricetes</taxon>
        <taxon>Imitervirales</taxon>
        <taxon>Mimiviridae</taxon>
        <taxon>Klosneuvirinae</taxon>
        <taxon>Yasminevirus</taxon>
        <taxon>Yasminevirus saudimassiliense</taxon>
    </lineage>
</organism>
<comment type="cofactor">
    <cofactor evidence="1">
        <name>Mn(2+)</name>
        <dbReference type="ChEBI" id="CHEBI:29035"/>
    </cofactor>
</comment>
<feature type="domain" description="Phosphoenolpyruvate carboxykinase GTP-utilising N-terminal" evidence="14">
    <location>
        <begin position="37"/>
        <end position="252"/>
    </location>
</feature>
<dbReference type="EC" id="4.1.1.32" evidence="5"/>
<comment type="subunit">
    <text evidence="4">Monomer.</text>
</comment>
<evidence type="ECO:0000256" key="1">
    <source>
        <dbReference type="ARBA" id="ARBA00001936"/>
    </source>
</evidence>
<evidence type="ECO:0000256" key="10">
    <source>
        <dbReference type="ARBA" id="ARBA00023134"/>
    </source>
</evidence>
<dbReference type="GO" id="GO:0004613">
    <property type="term" value="F:phosphoenolpyruvate carboxykinase (GTP) activity"/>
    <property type="evidence" value="ECO:0007669"/>
    <property type="project" value="UniProtKB-EC"/>
</dbReference>
<feature type="domain" description="Phosphoenolpyruvate carboxykinase C-terminal P-loop" evidence="13">
    <location>
        <begin position="256"/>
        <end position="298"/>
    </location>
</feature>
<dbReference type="InterPro" id="IPR008209">
    <property type="entry name" value="PEP_carboxykinase_GTP"/>
</dbReference>
<evidence type="ECO:0000256" key="3">
    <source>
        <dbReference type="ARBA" id="ARBA00005796"/>
    </source>
</evidence>
<keyword evidence="15" id="KW-0808">Transferase</keyword>
<evidence type="ECO:0000313" key="16">
    <source>
        <dbReference type="Proteomes" id="UP000594342"/>
    </source>
</evidence>
<dbReference type="GO" id="GO:0030145">
    <property type="term" value="F:manganese ion binding"/>
    <property type="evidence" value="ECO:0007669"/>
    <property type="project" value="TreeGrafter"/>
</dbReference>
<dbReference type="GO" id="GO:0006094">
    <property type="term" value="P:gluconeogenesis"/>
    <property type="evidence" value="ECO:0007669"/>
    <property type="project" value="UniProtKB-KW"/>
</dbReference>
<evidence type="ECO:0000313" key="15">
    <source>
        <dbReference type="EMBL" id="VBB18913.1"/>
    </source>
</evidence>
<dbReference type="SUPFAM" id="SSF53795">
    <property type="entry name" value="PEP carboxykinase-like"/>
    <property type="match status" value="1"/>
</dbReference>
<sequence>MPQENKKNVCIHSDTSGCEKKEDDSLFGGVNSSVLSWIKDWINVLSPKNHVLCNGSDEQYAEFCSQMVREGRMIKLNENLYDNCYLCRSDPNDVARTEDRTFICTSSKDEAGPTNNWLAPSDAKSTLAKLMTGCMKGRTMYIIPFSMGDPKSPVAQIGIQLTDSLYVAISMKVMARSIDVKNVPSEFIKCVHSVGASLETNQQDVMWPCSTTKYICHFPETLEVISYGSGYGGNALLGKKCLALRLASYMGRKQGWLAEHMLILKMTKLEKNQHESSKSIYVTAAFPSACGKTNLAML</sequence>
<dbReference type="GO" id="GO:0019543">
    <property type="term" value="P:propionate catabolic process"/>
    <property type="evidence" value="ECO:0007669"/>
    <property type="project" value="TreeGrafter"/>
</dbReference>
<dbReference type="Pfam" id="PF00821">
    <property type="entry name" value="PEPCK_GTP"/>
    <property type="match status" value="1"/>
</dbReference>
<evidence type="ECO:0000256" key="9">
    <source>
        <dbReference type="ARBA" id="ARBA00022793"/>
    </source>
</evidence>
<dbReference type="PROSITE" id="PS00505">
    <property type="entry name" value="PEPCK_GTP"/>
    <property type="match status" value="1"/>
</dbReference>
<dbReference type="Gene3D" id="3.90.228.20">
    <property type="match status" value="1"/>
</dbReference>
<evidence type="ECO:0000256" key="12">
    <source>
        <dbReference type="ARBA" id="ARBA00023239"/>
    </source>
</evidence>
<evidence type="ECO:0000256" key="5">
    <source>
        <dbReference type="ARBA" id="ARBA00012306"/>
    </source>
</evidence>
<evidence type="ECO:0000256" key="2">
    <source>
        <dbReference type="ARBA" id="ARBA00004742"/>
    </source>
</evidence>
<keyword evidence="9" id="KW-0210">Decarboxylase</keyword>
<dbReference type="GO" id="GO:0046327">
    <property type="term" value="P:glycerol biosynthetic process from pyruvate"/>
    <property type="evidence" value="ECO:0007669"/>
    <property type="project" value="TreeGrafter"/>
</dbReference>
<evidence type="ECO:0000256" key="6">
    <source>
        <dbReference type="ARBA" id="ARBA00022432"/>
    </source>
</evidence>
<dbReference type="GO" id="GO:0042594">
    <property type="term" value="P:response to starvation"/>
    <property type="evidence" value="ECO:0007669"/>
    <property type="project" value="TreeGrafter"/>
</dbReference>
<keyword evidence="15" id="KW-0670">Pyruvate</keyword>
<keyword evidence="8" id="KW-0547">Nucleotide-binding</keyword>
<comment type="pathway">
    <text evidence="2">Carbohydrate biosynthesis; gluconeogenesis.</text>
</comment>
<dbReference type="GO" id="GO:0033993">
    <property type="term" value="P:response to lipid"/>
    <property type="evidence" value="ECO:0007669"/>
    <property type="project" value="TreeGrafter"/>
</dbReference>
<dbReference type="FunFam" id="3.40.449.10:FF:000005">
    <property type="entry name" value="Phosphoenolpyruvate carboxykinase [GTP]"/>
    <property type="match status" value="1"/>
</dbReference>
<dbReference type="SUPFAM" id="SSF68923">
    <property type="entry name" value="PEP carboxykinase N-terminal domain"/>
    <property type="match status" value="1"/>
</dbReference>
<comment type="caution">
    <text evidence="15">The sequence shown here is derived from an EMBL/GenBank/DDBJ whole genome shotgun (WGS) entry which is preliminary data.</text>
</comment>
<dbReference type="Pfam" id="PF17297">
    <property type="entry name" value="PEPCK_N"/>
    <property type="match status" value="1"/>
</dbReference>
<accession>A0A5K0UBE1</accession>
<evidence type="ECO:0000259" key="14">
    <source>
        <dbReference type="Pfam" id="PF17297"/>
    </source>
</evidence>
<dbReference type="InterPro" id="IPR035077">
    <property type="entry name" value="PEP_carboxykinase_GTP_C"/>
</dbReference>
<gene>
    <name evidence="15" type="ORF">YASMINEVIRUS_1445</name>
</gene>
<dbReference type="InterPro" id="IPR008210">
    <property type="entry name" value="PEP_carboxykinase_N"/>
</dbReference>
<keyword evidence="6" id="KW-0312">Gluconeogenesis</keyword>
<name>A0A5K0UBE1_9VIRU</name>
<evidence type="ECO:0000256" key="7">
    <source>
        <dbReference type="ARBA" id="ARBA00022723"/>
    </source>
</evidence>
<evidence type="ECO:0000256" key="4">
    <source>
        <dbReference type="ARBA" id="ARBA00011245"/>
    </source>
</evidence>
<comment type="similarity">
    <text evidence="3">Belongs to the phosphoenolpyruvate carboxykinase [GTP] family.</text>
</comment>
<dbReference type="EMBL" id="UPSH01000001">
    <property type="protein sequence ID" value="VBB18913.1"/>
    <property type="molecule type" value="Genomic_DNA"/>
</dbReference>
<evidence type="ECO:0000256" key="8">
    <source>
        <dbReference type="ARBA" id="ARBA00022741"/>
    </source>
</evidence>
<proteinExistence type="inferred from homology"/>
<dbReference type="Proteomes" id="UP000594342">
    <property type="component" value="Unassembled WGS sequence"/>
</dbReference>
<keyword evidence="10" id="KW-0342">GTP-binding</keyword>
<dbReference type="InterPro" id="IPR013035">
    <property type="entry name" value="PEP_carboxykinase_C"/>
</dbReference>
<dbReference type="InterPro" id="IPR018091">
    <property type="entry name" value="PEP_carboxykin_GTP_CS"/>
</dbReference>
<evidence type="ECO:0000256" key="11">
    <source>
        <dbReference type="ARBA" id="ARBA00023211"/>
    </source>
</evidence>